<dbReference type="InterPro" id="IPR000878">
    <property type="entry name" value="4pyrrol_Mease"/>
</dbReference>
<evidence type="ECO:0000313" key="9">
    <source>
        <dbReference type="EMBL" id="RRO16165.1"/>
    </source>
</evidence>
<proteinExistence type="inferred from homology"/>
<evidence type="ECO:0000256" key="7">
    <source>
        <dbReference type="SAM" id="MobiDB-lite"/>
    </source>
</evidence>
<feature type="region of interest" description="Disordered" evidence="7">
    <location>
        <begin position="322"/>
        <end position="403"/>
    </location>
</feature>
<organism evidence="9 10">
    <name type="scientific">Saccharopolyspora rhizosphaerae</name>
    <dbReference type="NCBI Taxonomy" id="2492662"/>
    <lineage>
        <taxon>Bacteria</taxon>
        <taxon>Bacillati</taxon>
        <taxon>Actinomycetota</taxon>
        <taxon>Actinomycetes</taxon>
        <taxon>Pseudonocardiales</taxon>
        <taxon>Pseudonocardiaceae</taxon>
        <taxon>Saccharopolyspora</taxon>
    </lineage>
</organism>
<protein>
    <submittedName>
        <fullName evidence="9">Precorrin-4 C(11)-methyltransferase</fullName>
        <ecNumber evidence="9">2.1.1.133</ecNumber>
    </submittedName>
</protein>
<feature type="region of interest" description="Disordered" evidence="7">
    <location>
        <begin position="255"/>
        <end position="289"/>
    </location>
</feature>
<dbReference type="GO" id="GO:0032259">
    <property type="term" value="P:methylation"/>
    <property type="evidence" value="ECO:0007669"/>
    <property type="project" value="UniProtKB-KW"/>
</dbReference>
<dbReference type="EC" id="2.1.1.133" evidence="9"/>
<dbReference type="SUPFAM" id="SSF53790">
    <property type="entry name" value="Tetrapyrrole methylase"/>
    <property type="match status" value="1"/>
</dbReference>
<dbReference type="GO" id="GO:0046026">
    <property type="term" value="F:precorrin-4 C11-methyltransferase activity"/>
    <property type="evidence" value="ECO:0007669"/>
    <property type="project" value="UniProtKB-EC"/>
</dbReference>
<keyword evidence="6" id="KW-0949">S-adenosyl-L-methionine</keyword>
<dbReference type="InterPro" id="IPR035996">
    <property type="entry name" value="4pyrrol_Methylase_sf"/>
</dbReference>
<dbReference type="UniPathway" id="UPA00148"/>
<name>A0A3R8Q3K3_9PSEU</name>
<dbReference type="RefSeq" id="WP_125090956.1">
    <property type="nucleotide sequence ID" value="NZ_RSAA01000014.1"/>
</dbReference>
<dbReference type="Pfam" id="PF00590">
    <property type="entry name" value="TP_methylase"/>
    <property type="match status" value="1"/>
</dbReference>
<feature type="compositionally biased region" description="Low complexity" evidence="7">
    <location>
        <begin position="340"/>
        <end position="372"/>
    </location>
</feature>
<dbReference type="InterPro" id="IPR050161">
    <property type="entry name" value="Siro_Cobalamin_biosynth"/>
</dbReference>
<evidence type="ECO:0000256" key="5">
    <source>
        <dbReference type="ARBA" id="ARBA00022679"/>
    </source>
</evidence>
<evidence type="ECO:0000256" key="2">
    <source>
        <dbReference type="ARBA" id="ARBA00005879"/>
    </source>
</evidence>
<dbReference type="Proteomes" id="UP000274515">
    <property type="component" value="Unassembled WGS sequence"/>
</dbReference>
<evidence type="ECO:0000313" key="10">
    <source>
        <dbReference type="Proteomes" id="UP000274515"/>
    </source>
</evidence>
<dbReference type="EMBL" id="RSAA01000014">
    <property type="protein sequence ID" value="RRO16165.1"/>
    <property type="molecule type" value="Genomic_DNA"/>
</dbReference>
<comment type="similarity">
    <text evidence="2">Belongs to the precorrin methyltransferase family.</text>
</comment>
<feature type="domain" description="Tetrapyrrole methylase" evidence="8">
    <location>
        <begin position="6"/>
        <end position="213"/>
    </location>
</feature>
<dbReference type="PANTHER" id="PTHR45790">
    <property type="entry name" value="SIROHEME SYNTHASE-RELATED"/>
    <property type="match status" value="1"/>
</dbReference>
<dbReference type="NCBIfam" id="TIGR01465">
    <property type="entry name" value="cobM_cbiF"/>
    <property type="match status" value="1"/>
</dbReference>
<evidence type="ECO:0000256" key="1">
    <source>
        <dbReference type="ARBA" id="ARBA00004953"/>
    </source>
</evidence>
<keyword evidence="3" id="KW-0169">Cobalamin biosynthesis</keyword>
<sequence length="403" mass="43657">MVTGRISFIGAGPGAADLITVRGAKRIAEADIVVWAASLVTPECVQEHARADAELVDSSRLTHEQAVEIYRRAERDKLKVARVHSGDPSLWGAVQEQYDAAVRMNVEVEIVPGVAAFSAAAAAVGRELTVPEVAQSLVLTRLEGGKTPMPDGEKVREFAKHGTTMALFLSAARTGQLVEELRAGGYPDDTPVLVAYKVTWPDELLVRSTLGELEADCKKHKLWRHTLFIIGKGLTAGGTRSHLYHAGHFHTYRKADKEARRALRAERSSRRTETPREQPEEPDATKLKESDAAWWAVRDWQESARGAARFGASRSIPIHQADESQSQLFSAEEAAEPEPEAVAPQQESTTTATRTAAKTGTARKSGGAAKSGSTKRKAPAKPAAKSKQPAKRKPAAKPDEQSE</sequence>
<dbReference type="InterPro" id="IPR006362">
    <property type="entry name" value="Cbl_synth_CobM/CibF"/>
</dbReference>
<evidence type="ECO:0000256" key="6">
    <source>
        <dbReference type="ARBA" id="ARBA00022691"/>
    </source>
</evidence>
<reference evidence="9 10" key="1">
    <citation type="submission" date="2018-11" db="EMBL/GenBank/DDBJ databases">
        <title>Saccharopolyspora rhizosphaerae sp. nov., an actinomycete isolated from rhizosphere soil in Thailand.</title>
        <authorList>
            <person name="Intra B."/>
            <person name="Euanorasetr J."/>
            <person name="Take A."/>
            <person name="Inahashi Y."/>
            <person name="Mori M."/>
            <person name="Panbangred W."/>
            <person name="Matsumoto A."/>
        </authorList>
    </citation>
    <scope>NUCLEOTIDE SEQUENCE [LARGE SCALE GENOMIC DNA]</scope>
    <source>
        <strain evidence="9 10">H219</strain>
    </source>
</reference>
<evidence type="ECO:0000256" key="4">
    <source>
        <dbReference type="ARBA" id="ARBA00022603"/>
    </source>
</evidence>
<gene>
    <name evidence="9" type="primary">cobM</name>
    <name evidence="9" type="ORF">EIL87_14000</name>
</gene>
<dbReference type="InterPro" id="IPR014776">
    <property type="entry name" value="4pyrrole_Mease_sub2"/>
</dbReference>
<evidence type="ECO:0000259" key="8">
    <source>
        <dbReference type="Pfam" id="PF00590"/>
    </source>
</evidence>
<dbReference type="AlphaFoldDB" id="A0A3R8Q3K3"/>
<dbReference type="Gene3D" id="3.30.950.10">
    <property type="entry name" value="Methyltransferase, Cobalt-precorrin-4 Transmethylase, Domain 2"/>
    <property type="match status" value="1"/>
</dbReference>
<keyword evidence="10" id="KW-1185">Reference proteome</keyword>
<accession>A0A3R8Q3K3</accession>
<evidence type="ECO:0000256" key="3">
    <source>
        <dbReference type="ARBA" id="ARBA00022573"/>
    </source>
</evidence>
<keyword evidence="4 9" id="KW-0489">Methyltransferase</keyword>
<dbReference type="CDD" id="cd11641">
    <property type="entry name" value="Precorrin-4_C11-MT"/>
    <property type="match status" value="1"/>
</dbReference>
<dbReference type="PANTHER" id="PTHR45790:SF4">
    <property type="entry name" value="COBALT-PRECORRIN-4 C(11)-METHYLTRANSFERASE"/>
    <property type="match status" value="1"/>
</dbReference>
<dbReference type="GO" id="GO:0009236">
    <property type="term" value="P:cobalamin biosynthetic process"/>
    <property type="evidence" value="ECO:0007669"/>
    <property type="project" value="UniProtKB-UniPathway"/>
</dbReference>
<comment type="caution">
    <text evidence="9">The sequence shown here is derived from an EMBL/GenBank/DDBJ whole genome shotgun (WGS) entry which is preliminary data.</text>
</comment>
<dbReference type="OrthoDB" id="9815856at2"/>
<dbReference type="InterPro" id="IPR014777">
    <property type="entry name" value="4pyrrole_Mease_sub1"/>
</dbReference>
<dbReference type="InterPro" id="IPR003043">
    <property type="entry name" value="Uropor_MeTrfase_CS"/>
</dbReference>
<keyword evidence="5 9" id="KW-0808">Transferase</keyword>
<comment type="pathway">
    <text evidence="1">Cofactor biosynthesis; adenosylcobalamin biosynthesis.</text>
</comment>
<dbReference type="PROSITE" id="PS00839">
    <property type="entry name" value="SUMT_1"/>
    <property type="match status" value="1"/>
</dbReference>
<dbReference type="Gene3D" id="3.40.1010.10">
    <property type="entry name" value="Cobalt-precorrin-4 Transmethylase, Domain 1"/>
    <property type="match status" value="1"/>
</dbReference>